<dbReference type="Proteomes" id="UP000013783">
    <property type="component" value="Unassembled WGS sequence"/>
</dbReference>
<dbReference type="EMBL" id="AJAK01000010">
    <property type="protein sequence ID" value="EOH79387.1"/>
    <property type="molecule type" value="Genomic_DNA"/>
</dbReference>
<dbReference type="Proteomes" id="UP000014148">
    <property type="component" value="Unassembled WGS sequence"/>
</dbReference>
<sequence>MLSEIIILQSKGEKSMTIGEKQFYEYKKYRKSPS</sequence>
<comment type="caution">
    <text evidence="1">The sequence shown here is derived from an EMBL/GenBank/DDBJ whole genome shotgun (WGS) entry which is preliminary data.</text>
</comment>
<gene>
    <name evidence="2" type="ORF">I585_04055</name>
    <name evidence="1" type="ORF">UAI_01365</name>
</gene>
<evidence type="ECO:0000313" key="2">
    <source>
        <dbReference type="EMBL" id="EOT64854.1"/>
    </source>
</evidence>
<dbReference type="EMBL" id="ASWA01000004">
    <property type="protein sequence ID" value="EOT64854.1"/>
    <property type="molecule type" value="Genomic_DNA"/>
</dbReference>
<keyword evidence="4" id="KW-1185">Reference proteome</keyword>
<protein>
    <submittedName>
        <fullName evidence="1">Uncharacterized protein</fullName>
    </submittedName>
</protein>
<reference evidence="1 3" key="1">
    <citation type="submission" date="2013-02" db="EMBL/GenBank/DDBJ databases">
        <title>The Genome Sequence of Enterococcus malodoratus ATCC_43197.</title>
        <authorList>
            <consortium name="The Broad Institute Genome Sequencing Platform"/>
            <consortium name="The Broad Institute Genome Sequencing Center for Infectious Disease"/>
            <person name="Earl A.M."/>
            <person name="Gilmore M.S."/>
            <person name="Lebreton F."/>
            <person name="Walker B."/>
            <person name="Young S.K."/>
            <person name="Zeng Q."/>
            <person name="Gargeya S."/>
            <person name="Fitzgerald M."/>
            <person name="Haas B."/>
            <person name="Abouelleil A."/>
            <person name="Alvarado L."/>
            <person name="Arachchi H.M."/>
            <person name="Berlin A.M."/>
            <person name="Chapman S.B."/>
            <person name="Dewar J."/>
            <person name="Goldberg J."/>
            <person name="Griggs A."/>
            <person name="Gujja S."/>
            <person name="Hansen M."/>
            <person name="Howarth C."/>
            <person name="Imamovic A."/>
            <person name="Larimer J."/>
            <person name="McCowan C."/>
            <person name="Murphy C."/>
            <person name="Neiman D."/>
            <person name="Pearson M."/>
            <person name="Priest M."/>
            <person name="Roberts A."/>
            <person name="Saif S."/>
            <person name="Shea T."/>
            <person name="Sisk P."/>
            <person name="Sykes S."/>
            <person name="Wortman J."/>
            <person name="Nusbaum C."/>
            <person name="Birren B."/>
        </authorList>
    </citation>
    <scope>NUCLEOTIDE SEQUENCE [LARGE SCALE GENOMIC DNA]</scope>
    <source>
        <strain evidence="1 3">ATCC 43197</strain>
    </source>
</reference>
<evidence type="ECO:0000313" key="1">
    <source>
        <dbReference type="EMBL" id="EOH79387.1"/>
    </source>
</evidence>
<evidence type="ECO:0000313" key="3">
    <source>
        <dbReference type="Proteomes" id="UP000013783"/>
    </source>
</evidence>
<organism evidence="1 3">
    <name type="scientific">Enterococcus malodoratus ATCC 43197</name>
    <dbReference type="NCBI Taxonomy" id="1158601"/>
    <lineage>
        <taxon>Bacteria</taxon>
        <taxon>Bacillati</taxon>
        <taxon>Bacillota</taxon>
        <taxon>Bacilli</taxon>
        <taxon>Lactobacillales</taxon>
        <taxon>Enterococcaceae</taxon>
        <taxon>Enterococcus</taxon>
    </lineage>
</organism>
<reference evidence="2 4" key="2">
    <citation type="submission" date="2013-03" db="EMBL/GenBank/DDBJ databases">
        <title>The Genome Sequence of Enterococcus malodoratus ATCC_43197 (PacBio/Illumina hybrid assembly).</title>
        <authorList>
            <consortium name="The Broad Institute Genomics Platform"/>
            <consortium name="The Broad Institute Genome Sequencing Center for Infectious Disease"/>
            <person name="Earl A."/>
            <person name="Russ C."/>
            <person name="Gilmore M."/>
            <person name="Surin D."/>
            <person name="Walker B."/>
            <person name="Young S."/>
            <person name="Zeng Q."/>
            <person name="Gargeya S."/>
            <person name="Fitzgerald M."/>
            <person name="Haas B."/>
            <person name="Abouelleil A."/>
            <person name="Allen A.W."/>
            <person name="Alvarado L."/>
            <person name="Arachchi H.M."/>
            <person name="Berlin A.M."/>
            <person name="Chapman S.B."/>
            <person name="Gainer-Dewar J."/>
            <person name="Goldberg J."/>
            <person name="Griggs A."/>
            <person name="Gujja S."/>
            <person name="Hansen M."/>
            <person name="Howarth C."/>
            <person name="Imamovic A."/>
            <person name="Ireland A."/>
            <person name="Larimer J."/>
            <person name="McCowan C."/>
            <person name="Murphy C."/>
            <person name="Pearson M."/>
            <person name="Poon T.W."/>
            <person name="Priest M."/>
            <person name="Roberts A."/>
            <person name="Saif S."/>
            <person name="Shea T."/>
            <person name="Sisk P."/>
            <person name="Sykes S."/>
            <person name="Wortman J."/>
            <person name="Nusbaum C."/>
            <person name="Birren B."/>
        </authorList>
    </citation>
    <scope>NUCLEOTIDE SEQUENCE [LARGE SCALE GENOMIC DNA]</scope>
    <source>
        <strain evidence="2 4">ATCC 43197</strain>
    </source>
</reference>
<dbReference type="AlphaFoldDB" id="R2P522"/>
<name>R2P522_9ENTE</name>
<proteinExistence type="predicted"/>
<evidence type="ECO:0000313" key="4">
    <source>
        <dbReference type="Proteomes" id="UP000014148"/>
    </source>
</evidence>
<accession>R2P522</accession>